<organism evidence="3 4">
    <name type="scientific">Phakopsora pachyrhizi</name>
    <name type="common">Asian soybean rust disease fungus</name>
    <dbReference type="NCBI Taxonomy" id="170000"/>
    <lineage>
        <taxon>Eukaryota</taxon>
        <taxon>Fungi</taxon>
        <taxon>Dikarya</taxon>
        <taxon>Basidiomycota</taxon>
        <taxon>Pucciniomycotina</taxon>
        <taxon>Pucciniomycetes</taxon>
        <taxon>Pucciniales</taxon>
        <taxon>Phakopsoraceae</taxon>
        <taxon>Phakopsora</taxon>
    </lineage>
</organism>
<keyword evidence="4" id="KW-1185">Reference proteome</keyword>
<evidence type="ECO:0000256" key="2">
    <source>
        <dbReference type="SAM" id="SignalP"/>
    </source>
</evidence>
<accession>A0AAV0BS99</accession>
<evidence type="ECO:0000313" key="4">
    <source>
        <dbReference type="Proteomes" id="UP001153365"/>
    </source>
</evidence>
<proteinExistence type="predicted"/>
<feature type="chain" id="PRO_5043617231" evidence="2">
    <location>
        <begin position="29"/>
        <end position="144"/>
    </location>
</feature>
<name>A0AAV0BS99_PHAPC</name>
<dbReference type="AlphaFoldDB" id="A0AAV0BS99"/>
<comment type="caution">
    <text evidence="3">The sequence shown here is derived from an EMBL/GenBank/DDBJ whole genome shotgun (WGS) entry which is preliminary data.</text>
</comment>
<evidence type="ECO:0000313" key="3">
    <source>
        <dbReference type="EMBL" id="CAH7689492.1"/>
    </source>
</evidence>
<dbReference type="EMBL" id="CALTRL010006080">
    <property type="protein sequence ID" value="CAH7689492.1"/>
    <property type="molecule type" value="Genomic_DNA"/>
</dbReference>
<evidence type="ECO:0000256" key="1">
    <source>
        <dbReference type="SAM" id="MobiDB-lite"/>
    </source>
</evidence>
<protein>
    <submittedName>
        <fullName evidence="3">Expressed protein</fullName>
    </submittedName>
</protein>
<feature type="region of interest" description="Disordered" evidence="1">
    <location>
        <begin position="83"/>
        <end position="144"/>
    </location>
</feature>
<reference evidence="3" key="1">
    <citation type="submission" date="2022-06" db="EMBL/GenBank/DDBJ databases">
        <authorList>
            <consortium name="SYNGENTA / RWTH Aachen University"/>
        </authorList>
    </citation>
    <scope>NUCLEOTIDE SEQUENCE</scope>
</reference>
<dbReference type="Proteomes" id="UP001153365">
    <property type="component" value="Unassembled WGS sequence"/>
</dbReference>
<keyword evidence="2" id="KW-0732">Signal</keyword>
<gene>
    <name evidence="3" type="ORF">PPACK8108_LOCUS24579</name>
</gene>
<feature type="signal peptide" evidence="2">
    <location>
        <begin position="1"/>
        <end position="28"/>
    </location>
</feature>
<sequence length="144" mass="15359">MKMKPILSNSTSFFTISAFLALCSLAQATERTCTYVESMIAGAGDLSCVSPIGQTAKLCMIALVGIIRRWRMASEGQSDVENNIDAEAAEAQSVEPVTLPQILITNPGQEGENPKPPCYSSPARLSDDEASSFLIKGSPPEYSP</sequence>